<keyword evidence="3" id="KW-0813">Transport</keyword>
<feature type="transmembrane region" description="Helical" evidence="8">
    <location>
        <begin position="151"/>
        <end position="171"/>
    </location>
</feature>
<feature type="transmembrane region" description="Helical" evidence="8">
    <location>
        <begin position="16"/>
        <end position="37"/>
    </location>
</feature>
<feature type="transmembrane region" description="Helical" evidence="8">
    <location>
        <begin position="49"/>
        <end position="67"/>
    </location>
</feature>
<evidence type="ECO:0000256" key="3">
    <source>
        <dbReference type="ARBA" id="ARBA00022448"/>
    </source>
</evidence>
<dbReference type="Gene3D" id="1.20.1510.10">
    <property type="entry name" value="Cation efflux protein transmembrane domain"/>
    <property type="match status" value="1"/>
</dbReference>
<evidence type="ECO:0000256" key="8">
    <source>
        <dbReference type="SAM" id="Phobius"/>
    </source>
</evidence>
<dbReference type="EMBL" id="UOEP01000128">
    <property type="protein sequence ID" value="VAW20789.1"/>
    <property type="molecule type" value="Genomic_DNA"/>
</dbReference>
<keyword evidence="6" id="KW-0406">Ion transport</keyword>
<dbReference type="InterPro" id="IPR027470">
    <property type="entry name" value="Cation_efflux_CTD"/>
</dbReference>
<dbReference type="GO" id="GO:0005886">
    <property type="term" value="C:plasma membrane"/>
    <property type="evidence" value="ECO:0007669"/>
    <property type="project" value="TreeGrafter"/>
</dbReference>
<dbReference type="InterPro" id="IPR027469">
    <property type="entry name" value="Cation_efflux_TMD_sf"/>
</dbReference>
<dbReference type="Pfam" id="PF16916">
    <property type="entry name" value="ZT_dimer"/>
    <property type="match status" value="1"/>
</dbReference>
<keyword evidence="4 8" id="KW-0812">Transmembrane</keyword>
<evidence type="ECO:0000256" key="5">
    <source>
        <dbReference type="ARBA" id="ARBA00022989"/>
    </source>
</evidence>
<accession>A0A3B0U8E6</accession>
<dbReference type="InterPro" id="IPR050681">
    <property type="entry name" value="CDF/SLC30A"/>
</dbReference>
<comment type="subcellular location">
    <subcellularLocation>
        <location evidence="1">Membrane</location>
        <topology evidence="1">Multi-pass membrane protein</topology>
    </subcellularLocation>
</comment>
<gene>
    <name evidence="11" type="ORF">MNBD_BACTEROID01-1141</name>
</gene>
<proteinExistence type="inferred from homology"/>
<evidence type="ECO:0000259" key="9">
    <source>
        <dbReference type="Pfam" id="PF01545"/>
    </source>
</evidence>
<dbReference type="InterPro" id="IPR058533">
    <property type="entry name" value="Cation_efflux_TM"/>
</dbReference>
<dbReference type="SUPFAM" id="SSF160240">
    <property type="entry name" value="Cation efflux protein cytoplasmic domain-like"/>
    <property type="match status" value="1"/>
</dbReference>
<keyword evidence="5 8" id="KW-1133">Transmembrane helix</keyword>
<feature type="domain" description="Cation efflux protein transmembrane" evidence="9">
    <location>
        <begin position="19"/>
        <end position="205"/>
    </location>
</feature>
<evidence type="ECO:0000256" key="7">
    <source>
        <dbReference type="ARBA" id="ARBA00023136"/>
    </source>
</evidence>
<evidence type="ECO:0000313" key="11">
    <source>
        <dbReference type="EMBL" id="VAW20789.1"/>
    </source>
</evidence>
<dbReference type="PANTHER" id="PTHR11562:SF17">
    <property type="entry name" value="RE54080P-RELATED"/>
    <property type="match status" value="1"/>
</dbReference>
<evidence type="ECO:0000256" key="2">
    <source>
        <dbReference type="ARBA" id="ARBA00008873"/>
    </source>
</evidence>
<comment type="similarity">
    <text evidence="2">Belongs to the cation diffusion facilitator (CDF) transporter (TC 2.A.4) family. SLC30A subfamily.</text>
</comment>
<reference evidence="11" key="1">
    <citation type="submission" date="2018-06" db="EMBL/GenBank/DDBJ databases">
        <authorList>
            <person name="Zhirakovskaya E."/>
        </authorList>
    </citation>
    <scope>NUCLEOTIDE SEQUENCE</scope>
</reference>
<dbReference type="SUPFAM" id="SSF161111">
    <property type="entry name" value="Cation efflux protein transmembrane domain-like"/>
    <property type="match status" value="1"/>
</dbReference>
<name>A0A3B0U8E6_9ZZZZ</name>
<evidence type="ECO:0000256" key="1">
    <source>
        <dbReference type="ARBA" id="ARBA00004141"/>
    </source>
</evidence>
<protein>
    <submittedName>
        <fullName evidence="11">Cobalt-zinc-cadmium resistance protein CzcD</fullName>
    </submittedName>
</protein>
<dbReference type="NCBIfam" id="TIGR01297">
    <property type="entry name" value="CDF"/>
    <property type="match status" value="1"/>
</dbReference>
<evidence type="ECO:0000256" key="6">
    <source>
        <dbReference type="ARBA" id="ARBA00023065"/>
    </source>
</evidence>
<feature type="transmembrane region" description="Helical" evidence="8">
    <location>
        <begin position="115"/>
        <end position="139"/>
    </location>
</feature>
<sequence>MGHSHNHTHSTQYNKAFAIGIGLNAIFVAVEIFYGLIANSSALLADAGHNASDVLSLVFAWAAIWFATKKPKGKYTYGLRKTTILVSILNALLLFGAVIAIGWDAMGKFKNPEPVAGTQVMIVAGIGVVINTLTALLFIRGQKDDLNIKGAFLHMAADAGVSLGVVIAGLLINLTGKQWIDPAMSFLIIIIILWGTWRLFTDSIDLALDAVPKHIRLEEVRNFLLSSDGIEDIHDLHIWAMSTTQVALTAHLIMPEGHNDKFIANIQEQLKHKFGIGHITFQIEDRIIEENCRNDYC</sequence>
<dbReference type="AlphaFoldDB" id="A0A3B0U8E6"/>
<evidence type="ECO:0000259" key="10">
    <source>
        <dbReference type="Pfam" id="PF16916"/>
    </source>
</evidence>
<keyword evidence="7 8" id="KW-0472">Membrane</keyword>
<dbReference type="PANTHER" id="PTHR11562">
    <property type="entry name" value="CATION EFFLUX PROTEIN/ ZINC TRANSPORTER"/>
    <property type="match status" value="1"/>
</dbReference>
<dbReference type="Pfam" id="PF01545">
    <property type="entry name" value="Cation_efflux"/>
    <property type="match status" value="1"/>
</dbReference>
<feature type="transmembrane region" description="Helical" evidence="8">
    <location>
        <begin position="79"/>
        <end position="103"/>
    </location>
</feature>
<dbReference type="GO" id="GO:0005385">
    <property type="term" value="F:zinc ion transmembrane transporter activity"/>
    <property type="evidence" value="ECO:0007669"/>
    <property type="project" value="TreeGrafter"/>
</dbReference>
<evidence type="ECO:0000256" key="4">
    <source>
        <dbReference type="ARBA" id="ARBA00022692"/>
    </source>
</evidence>
<feature type="domain" description="Cation efflux protein cytoplasmic" evidence="10">
    <location>
        <begin position="212"/>
        <end position="285"/>
    </location>
</feature>
<feature type="transmembrane region" description="Helical" evidence="8">
    <location>
        <begin position="183"/>
        <end position="200"/>
    </location>
</feature>
<dbReference type="InterPro" id="IPR002524">
    <property type="entry name" value="Cation_efflux"/>
</dbReference>
<organism evidence="11">
    <name type="scientific">hydrothermal vent metagenome</name>
    <dbReference type="NCBI Taxonomy" id="652676"/>
    <lineage>
        <taxon>unclassified sequences</taxon>
        <taxon>metagenomes</taxon>
        <taxon>ecological metagenomes</taxon>
    </lineage>
</organism>
<dbReference type="InterPro" id="IPR036837">
    <property type="entry name" value="Cation_efflux_CTD_sf"/>
</dbReference>